<dbReference type="EMBL" id="MTQA01000316">
    <property type="protein sequence ID" value="PNP61158.1"/>
    <property type="molecule type" value="Genomic_DNA"/>
</dbReference>
<sequence length="965" mass="108410">MAEAVAAFGAKSQPRIVGAPGALPRRQSLAYTPPPHGEHVENESTPGPSESYPAVVRLFKKHQKSLGKEAKGASEYHQIDEWFQQPKSDQLSHLCNMNKTPDDDDDDETIISFLHFCLKATLGFNESLPLFNWAMKKYPELYLEGVDRGKSILHLAATKCKASPEKEYLSILIQLYPSQLSDILGKSPVEQRGKLLLDIIPFIKSCTCPRFLSFFGYRSIELEPTQKDTEVIHSKEAASTNEGIENKVLATLADDAIRRRDAGDYVILDWKAQTPLRPDTTPHRPTNKPPRPEQHPGLQLNKADQTPLHLAALYDEKHKAGLGSQLELVKSLLAWCPNALKKLDSKGRSAYLLRVEKLEKCKLEQDEITFFLKDQILHLDNRDIVPDLLYGQSKLATASKRPEKEIHLDLGELTTSSSKEDLIKFIHGLDFEDILQYVKIPKHPFRPRDAPRSFSDEAGLKPDENGCGRDDFIAIFDELEHKGVQKILRVIVDDDDACLHQDSAIEKLSKFNIEDFQWRKTDMSSRVIIHAAKNAQNIQLSSSGNHSVLRDWSSSEGLNELRSLKSVHVSVSWKNESLQKTEEYVRDFIKRLVAHCPQVQLIEVRLEPLKSKERDEWTQPKFLAKTNSWLRRMQYFAGFIGNVKSLQPHGGPAPVRVAILDDGIDWSFVREIQATGRSFYADKRFDFGVQKSWFSSSTDHGTLMAALICKICPDAIIHSARLEQTMSNTGSFQPTPHSAAKAIRWAISMNVHIISMSWTIPGEDADLQNAVVAAHRAEILMFGAASDQGVSEEKPQFMAKMKNEVICIGGARESGHSDEKSQSQAEYFFPGQASSIPNPLPPMKSNFGDQPASSVGTALASGLTAMMMLLVDMSPKYGGGSSRKADRRPYRSQLQHPETIRKVFDHLLLSSGESTTLDRMRTIPVDRIFKTMSPERKFKSVSSSERAKKGLELIDKVVERLLRYV</sequence>
<feature type="domain" description="Peptidase S8/S53" evidence="2">
    <location>
        <begin position="655"/>
        <end position="868"/>
    </location>
</feature>
<dbReference type="SUPFAM" id="SSF52743">
    <property type="entry name" value="Subtilisin-like"/>
    <property type="match status" value="1"/>
</dbReference>
<reference evidence="3 4" key="1">
    <citation type="submission" date="2017-06" db="EMBL/GenBank/DDBJ databases">
        <title>Genome of Fusarium nygamai isolate CS10214.</title>
        <authorList>
            <person name="Gardiner D.M."/>
            <person name="Obanor F."/>
            <person name="Kazan K."/>
        </authorList>
    </citation>
    <scope>NUCLEOTIDE SEQUENCE [LARGE SCALE GENOMIC DNA]</scope>
    <source>
        <strain evidence="3 4">CS10214</strain>
    </source>
</reference>
<dbReference type="OrthoDB" id="5093543at2759"/>
<feature type="region of interest" description="Disordered" evidence="1">
    <location>
        <begin position="1"/>
        <end position="51"/>
    </location>
</feature>
<dbReference type="Proteomes" id="UP000236664">
    <property type="component" value="Unassembled WGS sequence"/>
</dbReference>
<dbReference type="STRING" id="42673.A0A2K0UTR9"/>
<dbReference type="GO" id="GO:0004252">
    <property type="term" value="F:serine-type endopeptidase activity"/>
    <property type="evidence" value="ECO:0007669"/>
    <property type="project" value="InterPro"/>
</dbReference>
<evidence type="ECO:0000256" key="1">
    <source>
        <dbReference type="SAM" id="MobiDB-lite"/>
    </source>
</evidence>
<dbReference type="AlphaFoldDB" id="A0A2K0UTR9"/>
<protein>
    <recommendedName>
        <fullName evidence="2">Peptidase S8/S53 domain-containing protein</fullName>
    </recommendedName>
</protein>
<feature type="region of interest" description="Disordered" evidence="1">
    <location>
        <begin position="275"/>
        <end position="299"/>
    </location>
</feature>
<comment type="caution">
    <text evidence="3">The sequence shown here is derived from an EMBL/GenBank/DDBJ whole genome shotgun (WGS) entry which is preliminary data.</text>
</comment>
<evidence type="ECO:0000313" key="4">
    <source>
        <dbReference type="Proteomes" id="UP000236664"/>
    </source>
</evidence>
<accession>A0A2K0UTR9</accession>
<gene>
    <name evidence="3" type="ORF">FNYG_14115</name>
</gene>
<keyword evidence="4" id="KW-1185">Reference proteome</keyword>
<proteinExistence type="predicted"/>
<dbReference type="InterPro" id="IPR036852">
    <property type="entry name" value="Peptidase_S8/S53_dom_sf"/>
</dbReference>
<dbReference type="Pfam" id="PF00082">
    <property type="entry name" value="Peptidase_S8"/>
    <property type="match status" value="1"/>
</dbReference>
<organism evidence="3 4">
    <name type="scientific">Gibberella nygamai</name>
    <name type="common">Bean root rot disease fungus</name>
    <name type="synonym">Fusarium nygamai</name>
    <dbReference type="NCBI Taxonomy" id="42673"/>
    <lineage>
        <taxon>Eukaryota</taxon>
        <taxon>Fungi</taxon>
        <taxon>Dikarya</taxon>
        <taxon>Ascomycota</taxon>
        <taxon>Pezizomycotina</taxon>
        <taxon>Sordariomycetes</taxon>
        <taxon>Hypocreomycetidae</taxon>
        <taxon>Hypocreales</taxon>
        <taxon>Nectriaceae</taxon>
        <taxon>Fusarium</taxon>
        <taxon>Fusarium fujikuroi species complex</taxon>
    </lineage>
</organism>
<evidence type="ECO:0000313" key="3">
    <source>
        <dbReference type="EMBL" id="PNP61158.1"/>
    </source>
</evidence>
<name>A0A2K0UTR9_GIBNY</name>
<dbReference type="InterPro" id="IPR000209">
    <property type="entry name" value="Peptidase_S8/S53_dom"/>
</dbReference>
<evidence type="ECO:0000259" key="2">
    <source>
        <dbReference type="Pfam" id="PF00082"/>
    </source>
</evidence>
<dbReference type="Gene3D" id="3.40.50.200">
    <property type="entry name" value="Peptidase S8/S53 domain"/>
    <property type="match status" value="1"/>
</dbReference>
<dbReference type="GO" id="GO:0006508">
    <property type="term" value="P:proteolysis"/>
    <property type="evidence" value="ECO:0007669"/>
    <property type="project" value="InterPro"/>
</dbReference>